<dbReference type="EMBL" id="LXQA010225410">
    <property type="protein sequence ID" value="MCI35636.1"/>
    <property type="molecule type" value="Genomic_DNA"/>
</dbReference>
<evidence type="ECO:0000313" key="1">
    <source>
        <dbReference type="EMBL" id="MCI35636.1"/>
    </source>
</evidence>
<evidence type="ECO:0000313" key="2">
    <source>
        <dbReference type="Proteomes" id="UP000265520"/>
    </source>
</evidence>
<reference evidence="1 2" key="1">
    <citation type="journal article" date="2018" name="Front. Plant Sci.">
        <title>Red Clover (Trifolium pratense) and Zigzag Clover (T. medium) - A Picture of Genomic Similarities and Differences.</title>
        <authorList>
            <person name="Dluhosova J."/>
            <person name="Istvanek J."/>
            <person name="Nedelnik J."/>
            <person name="Repkova J."/>
        </authorList>
    </citation>
    <scope>NUCLEOTIDE SEQUENCE [LARGE SCALE GENOMIC DNA]</scope>
    <source>
        <strain evidence="2">cv. 10/8</strain>
        <tissue evidence="1">Leaf</tissue>
    </source>
</reference>
<protein>
    <submittedName>
        <fullName evidence="1">Uncharacterized protein</fullName>
    </submittedName>
</protein>
<organism evidence="1 2">
    <name type="scientific">Trifolium medium</name>
    <dbReference type="NCBI Taxonomy" id="97028"/>
    <lineage>
        <taxon>Eukaryota</taxon>
        <taxon>Viridiplantae</taxon>
        <taxon>Streptophyta</taxon>
        <taxon>Embryophyta</taxon>
        <taxon>Tracheophyta</taxon>
        <taxon>Spermatophyta</taxon>
        <taxon>Magnoliopsida</taxon>
        <taxon>eudicotyledons</taxon>
        <taxon>Gunneridae</taxon>
        <taxon>Pentapetalae</taxon>
        <taxon>rosids</taxon>
        <taxon>fabids</taxon>
        <taxon>Fabales</taxon>
        <taxon>Fabaceae</taxon>
        <taxon>Papilionoideae</taxon>
        <taxon>50 kb inversion clade</taxon>
        <taxon>NPAAA clade</taxon>
        <taxon>Hologalegina</taxon>
        <taxon>IRL clade</taxon>
        <taxon>Trifolieae</taxon>
        <taxon>Trifolium</taxon>
    </lineage>
</organism>
<keyword evidence="2" id="KW-1185">Reference proteome</keyword>
<name>A0A392RII7_9FABA</name>
<proteinExistence type="predicted"/>
<comment type="caution">
    <text evidence="1">The sequence shown here is derived from an EMBL/GenBank/DDBJ whole genome shotgun (WGS) entry which is preliminary data.</text>
</comment>
<accession>A0A392RII7</accession>
<feature type="non-terminal residue" evidence="1">
    <location>
        <position position="55"/>
    </location>
</feature>
<dbReference type="Proteomes" id="UP000265520">
    <property type="component" value="Unassembled WGS sequence"/>
</dbReference>
<sequence length="55" mass="5939">MMLQMAALRAALCCYVYSSSETCAARRVSLCGAQSRSSGGCAARRLMLRCVQAFK</sequence>
<dbReference type="AlphaFoldDB" id="A0A392RII7"/>